<gene>
    <name evidence="1" type="ORF">BDQ94DRAFT_149658</name>
</gene>
<proteinExistence type="predicted"/>
<keyword evidence="2" id="KW-1185">Reference proteome</keyword>
<accession>A0A3F3PSN0</accession>
<protein>
    <submittedName>
        <fullName evidence="1">Uncharacterized protein</fullName>
    </submittedName>
</protein>
<dbReference type="EMBL" id="KZ852064">
    <property type="protein sequence ID" value="RDH29883.1"/>
    <property type="molecule type" value="Genomic_DNA"/>
</dbReference>
<reference evidence="1 2" key="1">
    <citation type="submission" date="2018-07" db="EMBL/GenBank/DDBJ databases">
        <title>The genomes of Aspergillus section Nigri reveals drivers in fungal speciation.</title>
        <authorList>
            <consortium name="DOE Joint Genome Institute"/>
            <person name="Vesth T.C."/>
            <person name="Nybo J."/>
            <person name="Theobald S."/>
            <person name="Brandl J."/>
            <person name="Frisvad J.C."/>
            <person name="Nielsen K.F."/>
            <person name="Lyhne E.K."/>
            <person name="Kogle M.E."/>
            <person name="Kuo A."/>
            <person name="Riley R."/>
            <person name="Clum A."/>
            <person name="Nolan M."/>
            <person name="Lipzen A."/>
            <person name="Salamov A."/>
            <person name="Henrissat B."/>
            <person name="Wiebenga A."/>
            <person name="De vries R.P."/>
            <person name="Grigoriev I.V."/>
            <person name="Mortensen U.H."/>
            <person name="Andersen M.R."/>
            <person name="Baker S.E."/>
        </authorList>
    </citation>
    <scope>NUCLEOTIDE SEQUENCE [LARGE SCALE GENOMIC DNA]</scope>
    <source>
        <strain evidence="1 2">CBS 139.54b</strain>
    </source>
</reference>
<organism evidence="1 2">
    <name type="scientific">Aspergillus welwitschiae</name>
    <dbReference type="NCBI Taxonomy" id="1341132"/>
    <lineage>
        <taxon>Eukaryota</taxon>
        <taxon>Fungi</taxon>
        <taxon>Dikarya</taxon>
        <taxon>Ascomycota</taxon>
        <taxon>Pezizomycotina</taxon>
        <taxon>Eurotiomycetes</taxon>
        <taxon>Eurotiomycetidae</taxon>
        <taxon>Eurotiales</taxon>
        <taxon>Aspergillaceae</taxon>
        <taxon>Aspergillus</taxon>
        <taxon>Aspergillus subgen. Circumdati</taxon>
    </lineage>
</organism>
<evidence type="ECO:0000313" key="1">
    <source>
        <dbReference type="EMBL" id="RDH29883.1"/>
    </source>
</evidence>
<dbReference type="RefSeq" id="XP_026622905.1">
    <property type="nucleotide sequence ID" value="XM_026767425.1"/>
</dbReference>
<sequence length="106" mass="11817">MVNVTIDVILLPPPSPKQPHGFERMGSKLLPASLSEKGFQNLDTKGRSSEECARSYFFRCSVSGEYPSYSNWCWQTQLLIPPIVSLGAYLVSVTLCLHHRLKASFG</sequence>
<evidence type="ECO:0000313" key="2">
    <source>
        <dbReference type="Proteomes" id="UP000253729"/>
    </source>
</evidence>
<dbReference type="AlphaFoldDB" id="A0A3F3PSN0"/>
<name>A0A3F3PSN0_9EURO</name>
<dbReference type="Proteomes" id="UP000253729">
    <property type="component" value="Unassembled WGS sequence"/>
</dbReference>
<dbReference type="GeneID" id="38135781"/>